<keyword evidence="3" id="KW-1185">Reference proteome</keyword>
<feature type="chain" id="PRO_5042132281" evidence="1">
    <location>
        <begin position="22"/>
        <end position="239"/>
    </location>
</feature>
<keyword evidence="1" id="KW-0732">Signal</keyword>
<gene>
    <name evidence="2" type="ORF">LKD37_14285</name>
</gene>
<reference evidence="2" key="1">
    <citation type="submission" date="2021-10" db="EMBL/GenBank/DDBJ databases">
        <title>Anaerobic single-cell dispensing facilitates the cultivation of human gut bacteria.</title>
        <authorList>
            <person name="Afrizal A."/>
        </authorList>
    </citation>
    <scope>NUCLEOTIDE SEQUENCE</scope>
    <source>
        <strain evidence="2">CLA-AA-H272</strain>
    </source>
</reference>
<dbReference type="RefSeq" id="WP_302929815.1">
    <property type="nucleotide sequence ID" value="NZ_JAJEPW010000062.1"/>
</dbReference>
<evidence type="ECO:0000256" key="1">
    <source>
        <dbReference type="SAM" id="SignalP"/>
    </source>
</evidence>
<evidence type="ECO:0000313" key="3">
    <source>
        <dbReference type="Proteomes" id="UP001199319"/>
    </source>
</evidence>
<accession>A0AAE3AII0</accession>
<dbReference type="PROSITE" id="PS51257">
    <property type="entry name" value="PROKAR_LIPOPROTEIN"/>
    <property type="match status" value="1"/>
</dbReference>
<name>A0AAE3AII0_9FIRM</name>
<dbReference type="EMBL" id="JAJEPW010000062">
    <property type="protein sequence ID" value="MCC2130661.1"/>
    <property type="molecule type" value="Genomic_DNA"/>
</dbReference>
<proteinExistence type="predicted"/>
<feature type="signal peptide" evidence="1">
    <location>
        <begin position="1"/>
        <end position="21"/>
    </location>
</feature>
<dbReference type="AlphaFoldDB" id="A0AAE3AII0"/>
<sequence>MKHIKRIAAAVLALCSLLALTACGGLQEKVESKLWETAAPILVQGNMDLLYKGVCDENYLKLVNSTQEDCLPYYEENMALQAQAIMAAFEINDVNNNQADRFIDIMKQVYAKADYTIGAASQVDDSHFLVDVTLTPLNFPAQVYDNLGIGLMTFFNTYGELTDEQLNAMSDEEYIQYEETWATGIHNACRVSVKDGPDTLDPVTIQMAVSKTDDGKWSIDDDSILRFNEALMFYPESFE</sequence>
<dbReference type="Proteomes" id="UP001199319">
    <property type="component" value="Unassembled WGS sequence"/>
</dbReference>
<protein>
    <submittedName>
        <fullName evidence="2">Uncharacterized protein</fullName>
    </submittedName>
</protein>
<comment type="caution">
    <text evidence="2">The sequence shown here is derived from an EMBL/GenBank/DDBJ whole genome shotgun (WGS) entry which is preliminary data.</text>
</comment>
<organism evidence="2 3">
    <name type="scientific">Brotocaccenecus cirricatena</name>
    <dbReference type="NCBI Taxonomy" id="3064195"/>
    <lineage>
        <taxon>Bacteria</taxon>
        <taxon>Bacillati</taxon>
        <taxon>Bacillota</taxon>
        <taxon>Clostridia</taxon>
        <taxon>Eubacteriales</taxon>
        <taxon>Oscillospiraceae</taxon>
        <taxon>Brotocaccenecus</taxon>
    </lineage>
</organism>
<evidence type="ECO:0000313" key="2">
    <source>
        <dbReference type="EMBL" id="MCC2130661.1"/>
    </source>
</evidence>